<comment type="caution">
    <text evidence="1">The sequence shown here is derived from an EMBL/GenBank/DDBJ whole genome shotgun (WGS) entry which is preliminary data.</text>
</comment>
<proteinExistence type="predicted"/>
<sequence>MRMSLSPIIGPNLVDNITFQERVIRPTLFHLMVNNLGNYLKKQPTKSELSQYVDDSGIWTAGSLYSQDNIILLQRSLDAIGTWENNCGFKLYAITPTNKYPRKSELYIQNKPIQFQKEFMWMIVNDTLN</sequence>
<organism evidence="1 2">
    <name type="scientific">Sinanodonta woodiana</name>
    <name type="common">Chinese pond mussel</name>
    <name type="synonym">Anodonta woodiana</name>
    <dbReference type="NCBI Taxonomy" id="1069815"/>
    <lineage>
        <taxon>Eukaryota</taxon>
        <taxon>Metazoa</taxon>
        <taxon>Spiralia</taxon>
        <taxon>Lophotrochozoa</taxon>
        <taxon>Mollusca</taxon>
        <taxon>Bivalvia</taxon>
        <taxon>Autobranchia</taxon>
        <taxon>Heteroconchia</taxon>
        <taxon>Palaeoheterodonta</taxon>
        <taxon>Unionida</taxon>
        <taxon>Unionoidea</taxon>
        <taxon>Unionidae</taxon>
        <taxon>Unioninae</taxon>
        <taxon>Sinanodonta</taxon>
    </lineage>
</organism>
<dbReference type="EMBL" id="JBJQND010000008">
    <property type="protein sequence ID" value="KAL3869111.1"/>
    <property type="molecule type" value="Genomic_DNA"/>
</dbReference>
<gene>
    <name evidence="1" type="ORF">ACJMK2_041836</name>
</gene>
<evidence type="ECO:0000313" key="1">
    <source>
        <dbReference type="EMBL" id="KAL3869111.1"/>
    </source>
</evidence>
<reference evidence="1 2" key="1">
    <citation type="submission" date="2024-11" db="EMBL/GenBank/DDBJ databases">
        <title>Chromosome-level genome assembly of the freshwater bivalve Anodonta woodiana.</title>
        <authorList>
            <person name="Chen X."/>
        </authorList>
    </citation>
    <scope>NUCLEOTIDE SEQUENCE [LARGE SCALE GENOMIC DNA]</scope>
    <source>
        <strain evidence="1">MN2024</strain>
        <tissue evidence="1">Gills</tissue>
    </source>
</reference>
<dbReference type="Proteomes" id="UP001634394">
    <property type="component" value="Unassembled WGS sequence"/>
</dbReference>
<keyword evidence="2" id="KW-1185">Reference proteome</keyword>
<evidence type="ECO:0000313" key="2">
    <source>
        <dbReference type="Proteomes" id="UP001634394"/>
    </source>
</evidence>
<dbReference type="AlphaFoldDB" id="A0ABD3W6T5"/>
<name>A0ABD3W6T5_SINWO</name>
<accession>A0ABD3W6T5</accession>
<protein>
    <submittedName>
        <fullName evidence="1">Uncharacterized protein</fullName>
    </submittedName>
</protein>